<dbReference type="EMBL" id="CAJVPS010003399">
    <property type="protein sequence ID" value="CAG8588113.1"/>
    <property type="molecule type" value="Genomic_DNA"/>
</dbReference>
<reference evidence="1" key="1">
    <citation type="submission" date="2021-06" db="EMBL/GenBank/DDBJ databases">
        <authorList>
            <person name="Kallberg Y."/>
            <person name="Tangrot J."/>
            <person name="Rosling A."/>
        </authorList>
    </citation>
    <scope>NUCLEOTIDE SEQUENCE</scope>
    <source>
        <strain evidence="1">FL130A</strain>
    </source>
</reference>
<accession>A0A9N9C5U0</accession>
<evidence type="ECO:0000313" key="2">
    <source>
        <dbReference type="Proteomes" id="UP000789508"/>
    </source>
</evidence>
<evidence type="ECO:0000313" key="1">
    <source>
        <dbReference type="EMBL" id="CAG8588113.1"/>
    </source>
</evidence>
<sequence>MEDIEVNMEDYFEEAYCGYVNMNDLTTNFKAITISKGDLFSDFEEAEQYMKCYTEFKGFKTRRVLKQRYPSHPVFSKDLYKEIQKCKPSAQFNEGDAARFYKELLSKQHKDL</sequence>
<organism evidence="1 2">
    <name type="scientific">Ambispora leptoticha</name>
    <dbReference type="NCBI Taxonomy" id="144679"/>
    <lineage>
        <taxon>Eukaryota</taxon>
        <taxon>Fungi</taxon>
        <taxon>Fungi incertae sedis</taxon>
        <taxon>Mucoromycota</taxon>
        <taxon>Glomeromycotina</taxon>
        <taxon>Glomeromycetes</taxon>
        <taxon>Archaeosporales</taxon>
        <taxon>Ambisporaceae</taxon>
        <taxon>Ambispora</taxon>
    </lineage>
</organism>
<gene>
    <name evidence="1" type="ORF">ALEPTO_LOCUS7575</name>
</gene>
<comment type="caution">
    <text evidence="1">The sequence shown here is derived from an EMBL/GenBank/DDBJ whole genome shotgun (WGS) entry which is preliminary data.</text>
</comment>
<feature type="non-terminal residue" evidence="1">
    <location>
        <position position="112"/>
    </location>
</feature>
<dbReference type="AlphaFoldDB" id="A0A9N9C5U0"/>
<proteinExistence type="predicted"/>
<name>A0A9N9C5U0_9GLOM</name>
<keyword evidence="2" id="KW-1185">Reference proteome</keyword>
<protein>
    <submittedName>
        <fullName evidence="1">14653_t:CDS:1</fullName>
    </submittedName>
</protein>
<dbReference type="Proteomes" id="UP000789508">
    <property type="component" value="Unassembled WGS sequence"/>
</dbReference>
<dbReference type="OrthoDB" id="2469874at2759"/>